<feature type="transmembrane region" description="Helical" evidence="6">
    <location>
        <begin position="59"/>
        <end position="81"/>
    </location>
</feature>
<comment type="subcellular location">
    <subcellularLocation>
        <location evidence="1">Cell membrane</location>
        <topology evidence="1">Multi-pass membrane protein</topology>
    </subcellularLocation>
</comment>
<feature type="transmembrane region" description="Helical" evidence="6">
    <location>
        <begin position="205"/>
        <end position="226"/>
    </location>
</feature>
<dbReference type="EMBL" id="QZJZ01000050">
    <property type="protein sequence ID" value="RJP59382.1"/>
    <property type="molecule type" value="Genomic_DNA"/>
</dbReference>
<dbReference type="PANTHER" id="PTHR30213">
    <property type="entry name" value="INNER MEMBRANE PROTEIN YHJD"/>
    <property type="match status" value="1"/>
</dbReference>
<evidence type="ECO:0000256" key="6">
    <source>
        <dbReference type="SAM" id="Phobius"/>
    </source>
</evidence>
<organism evidence="7 8">
    <name type="scientific">Candidatus Auribacter fodinae</name>
    <dbReference type="NCBI Taxonomy" id="2093366"/>
    <lineage>
        <taxon>Bacteria</taxon>
        <taxon>Pseudomonadati</taxon>
        <taxon>Candidatus Auribacterota</taxon>
        <taxon>Candidatus Auribacteria</taxon>
        <taxon>Candidatus Auribacterales</taxon>
        <taxon>Candidatus Auribacteraceae</taxon>
        <taxon>Candidatus Auribacter</taxon>
    </lineage>
</organism>
<proteinExistence type="predicted"/>
<gene>
    <name evidence="7" type="ORF">C4541_06215</name>
</gene>
<evidence type="ECO:0000256" key="3">
    <source>
        <dbReference type="ARBA" id="ARBA00022692"/>
    </source>
</evidence>
<dbReference type="GO" id="GO:0005886">
    <property type="term" value="C:plasma membrane"/>
    <property type="evidence" value="ECO:0007669"/>
    <property type="project" value="UniProtKB-SubCell"/>
</dbReference>
<evidence type="ECO:0000313" key="7">
    <source>
        <dbReference type="EMBL" id="RJP59382.1"/>
    </source>
</evidence>
<dbReference type="AlphaFoldDB" id="A0A3A4R330"/>
<feature type="transmembrane region" description="Helical" evidence="6">
    <location>
        <begin position="233"/>
        <end position="254"/>
    </location>
</feature>
<reference evidence="7 8" key="1">
    <citation type="journal article" date="2017" name="ISME J.">
        <title>Energy and carbon metabolisms in a deep terrestrial subsurface fluid microbial community.</title>
        <authorList>
            <person name="Momper L."/>
            <person name="Jungbluth S.P."/>
            <person name="Lee M.D."/>
            <person name="Amend J.P."/>
        </authorList>
    </citation>
    <scope>NUCLEOTIDE SEQUENCE [LARGE SCALE GENOMIC DNA]</scope>
    <source>
        <strain evidence="7">SURF_26</strain>
    </source>
</reference>
<name>A0A3A4R330_9BACT</name>
<dbReference type="NCBIfam" id="TIGR00765">
    <property type="entry name" value="yihY_not_rbn"/>
    <property type="match status" value="1"/>
</dbReference>
<comment type="caution">
    <text evidence="7">The sequence shown here is derived from an EMBL/GenBank/DDBJ whole genome shotgun (WGS) entry which is preliminary data.</text>
</comment>
<dbReference type="Pfam" id="PF03631">
    <property type="entry name" value="Virul_fac_BrkB"/>
    <property type="match status" value="1"/>
</dbReference>
<keyword evidence="5 6" id="KW-0472">Membrane</keyword>
<keyword evidence="3 6" id="KW-0812">Transmembrane</keyword>
<evidence type="ECO:0000256" key="1">
    <source>
        <dbReference type="ARBA" id="ARBA00004651"/>
    </source>
</evidence>
<evidence type="ECO:0000256" key="4">
    <source>
        <dbReference type="ARBA" id="ARBA00022989"/>
    </source>
</evidence>
<accession>A0A3A4R330</accession>
<dbReference type="PANTHER" id="PTHR30213:SF0">
    <property type="entry name" value="UPF0761 MEMBRANE PROTEIN YIHY"/>
    <property type="match status" value="1"/>
</dbReference>
<feature type="transmembrane region" description="Helical" evidence="6">
    <location>
        <begin position="266"/>
        <end position="290"/>
    </location>
</feature>
<dbReference type="Proteomes" id="UP000266426">
    <property type="component" value="Unassembled WGS sequence"/>
</dbReference>
<evidence type="ECO:0000313" key="8">
    <source>
        <dbReference type="Proteomes" id="UP000266426"/>
    </source>
</evidence>
<evidence type="ECO:0000256" key="2">
    <source>
        <dbReference type="ARBA" id="ARBA00022475"/>
    </source>
</evidence>
<protein>
    <submittedName>
        <fullName evidence="7">YihY/virulence factor BrkB family protein</fullName>
    </submittedName>
</protein>
<feature type="transmembrane region" description="Helical" evidence="6">
    <location>
        <begin position="163"/>
        <end position="185"/>
    </location>
</feature>
<sequence length="442" mass="50014">MKIFSLIQQAVLFVKHDIWRINKRTLSPLRAFIVDQIRIAMLTVRGFGEDNCYFHASALTFYTLLSIVPVIAMLFGIARGFGFEKVLEKNLQEQLAGHEEVTERLLGFANALLQNTKSGVIVGVGIALLLWTVIKLFGHIELSFNEIWGIKKSRSFLRKMTDYLSMMLIAPIFLVASSSMTVMLSSQVATMEKKIYLLNNPLTHLMLKSIPMVTMGILFWLVYMFIPNTKVRVVPALIGGFISGIIYQCVQFAYVNFQVFTSKYNAIYGSFAAIPLFLAWLQLSWVVVLFGAEIAFAIQNVDTYEFEGESQNVSQSTKKMLAIHIMKVVIDRFRSGSTPVTSQELSQIMDIPVRLIRLIIFDLVEARLLSEVRTTSEKESAYQPACSESKITIQLVLDKMDTVGFTDIPLQKTEFITNLQKKLDQLRSTVQNSPENLLISEL</sequence>
<keyword evidence="2" id="KW-1003">Cell membrane</keyword>
<keyword evidence="4 6" id="KW-1133">Transmembrane helix</keyword>
<evidence type="ECO:0000256" key="5">
    <source>
        <dbReference type="ARBA" id="ARBA00023136"/>
    </source>
</evidence>
<feature type="transmembrane region" description="Helical" evidence="6">
    <location>
        <begin position="120"/>
        <end position="142"/>
    </location>
</feature>
<dbReference type="InterPro" id="IPR017039">
    <property type="entry name" value="Virul_fac_BrkB"/>
</dbReference>